<evidence type="ECO:0000313" key="2">
    <source>
        <dbReference type="Proteomes" id="UP000010880"/>
    </source>
</evidence>
<dbReference type="STRING" id="748449.Halha_0557"/>
<name>L0K683_HALHC</name>
<dbReference type="HOGENOM" id="CLU_2034812_0_0_9"/>
<dbReference type="KEGG" id="hhl:Halha_0557"/>
<reference evidence="2" key="1">
    <citation type="submission" date="2012-02" db="EMBL/GenBank/DDBJ databases">
        <title>The complete genome of Halobacteroides halobius DSM 5150.</title>
        <authorList>
            <person name="Lucas S."/>
            <person name="Copeland A."/>
            <person name="Lapidus A."/>
            <person name="Glavina del Rio T."/>
            <person name="Dalin E."/>
            <person name="Tice H."/>
            <person name="Bruce D."/>
            <person name="Goodwin L."/>
            <person name="Pitluck S."/>
            <person name="Peters L."/>
            <person name="Mikhailova N."/>
            <person name="Gu W."/>
            <person name="Kyrpides N."/>
            <person name="Mavromatis K."/>
            <person name="Ivanova N."/>
            <person name="Brettin T."/>
            <person name="Detter J.C."/>
            <person name="Han C."/>
            <person name="Larimer F."/>
            <person name="Land M."/>
            <person name="Hauser L."/>
            <person name="Markowitz V."/>
            <person name="Cheng J.-F."/>
            <person name="Hugenholtz P."/>
            <person name="Woyke T."/>
            <person name="Wu D."/>
            <person name="Tindall B."/>
            <person name="Pomrenke H."/>
            <person name="Brambilla E."/>
            <person name="Klenk H.-P."/>
            <person name="Eisen J.A."/>
        </authorList>
    </citation>
    <scope>NUCLEOTIDE SEQUENCE [LARGE SCALE GENOMIC DNA]</scope>
    <source>
        <strain evidence="2">ATCC 35273 / DSM 5150 / MD-1</strain>
    </source>
</reference>
<sequence>MILVQIRDDSFLSIQITEEEFDSEEIDLIKEELKSCSKTDLIIAALKSYLKQEEVAKKEDQEPGVTDKLEELKLLVEENHSLLQELNKNKVSYASTSSKDTYNDKKQQAKTEQALNLLNQF</sequence>
<accession>L0K683</accession>
<dbReference type="AlphaFoldDB" id="L0K683"/>
<dbReference type="EMBL" id="CP003359">
    <property type="protein sequence ID" value="AGB40531.1"/>
    <property type="molecule type" value="Genomic_DNA"/>
</dbReference>
<proteinExistence type="predicted"/>
<organism evidence="1 2">
    <name type="scientific">Halobacteroides halobius (strain ATCC 35273 / DSM 5150 / MD-1)</name>
    <dbReference type="NCBI Taxonomy" id="748449"/>
    <lineage>
        <taxon>Bacteria</taxon>
        <taxon>Bacillati</taxon>
        <taxon>Bacillota</taxon>
        <taxon>Clostridia</taxon>
        <taxon>Halanaerobiales</taxon>
        <taxon>Halobacteroidaceae</taxon>
        <taxon>Halobacteroides</taxon>
    </lineage>
</organism>
<evidence type="ECO:0000313" key="1">
    <source>
        <dbReference type="EMBL" id="AGB40531.1"/>
    </source>
</evidence>
<dbReference type="Proteomes" id="UP000010880">
    <property type="component" value="Chromosome"/>
</dbReference>
<gene>
    <name evidence="1" type="ordered locus">Halha_0557</name>
</gene>
<protein>
    <submittedName>
        <fullName evidence="1">Uncharacterized protein</fullName>
    </submittedName>
</protein>
<keyword evidence="2" id="KW-1185">Reference proteome</keyword>